<gene>
    <name evidence="2" type="ORF">G3A44_21535</name>
</gene>
<dbReference type="AlphaFoldDB" id="A0A7C9PJS6"/>
<reference evidence="2 3" key="1">
    <citation type="submission" date="2020-02" db="EMBL/GenBank/DDBJ databases">
        <title>Ideonella bacterium strain TBM-1.</title>
        <authorList>
            <person name="Chen W.-M."/>
        </authorList>
    </citation>
    <scope>NUCLEOTIDE SEQUENCE [LARGE SCALE GENOMIC DNA]</scope>
    <source>
        <strain evidence="2 3">TBM-1</strain>
    </source>
</reference>
<comment type="caution">
    <text evidence="2">The sequence shown here is derived from an EMBL/GenBank/DDBJ whole genome shotgun (WGS) entry which is preliminary data.</text>
</comment>
<dbReference type="RefSeq" id="WP_163459804.1">
    <property type="nucleotide sequence ID" value="NZ_JAAGOH010000047.1"/>
</dbReference>
<protein>
    <submittedName>
        <fullName evidence="2">DUF98 domain-containing protein</fullName>
    </submittedName>
</protein>
<evidence type="ECO:0000256" key="1">
    <source>
        <dbReference type="SAM" id="MobiDB-lite"/>
    </source>
</evidence>
<feature type="compositionally biased region" description="Basic and acidic residues" evidence="1">
    <location>
        <begin position="25"/>
        <end position="43"/>
    </location>
</feature>
<dbReference type="Proteomes" id="UP000484255">
    <property type="component" value="Unassembled WGS sequence"/>
</dbReference>
<name>A0A7C9PJS6_9BURK</name>
<proteinExistence type="predicted"/>
<keyword evidence="3" id="KW-1185">Reference proteome</keyword>
<dbReference type="Gene3D" id="3.40.1410.10">
    <property type="entry name" value="Chorismate lyase-like"/>
    <property type="match status" value="1"/>
</dbReference>
<sequence length="226" mass="24335">MRLTTMPQTPPDLQPMLPPGTPPDRPSDGADDGSTRGLHDTPPLRRQRLLDGWPAAWLPLVRQQAQLHLAQDGSATRLCETVAGGPVTLTVHGQAVVEGAAAQDLPASVRQALPGSAFLQRRVSLSHRGVVMMDNLSWIALATVPDDVAQDLLAGRTPIGHLLARLWIRRQPLPLDPAVSALLWASTGLPDEAATRSYVIHTPDGPVMHITECFRRGVLDAGEPRD</sequence>
<dbReference type="SUPFAM" id="SSF64288">
    <property type="entry name" value="Chorismate lyase-like"/>
    <property type="match status" value="1"/>
</dbReference>
<dbReference type="InterPro" id="IPR028978">
    <property type="entry name" value="Chorismate_lyase_/UTRA_dom_sf"/>
</dbReference>
<evidence type="ECO:0000313" key="3">
    <source>
        <dbReference type="Proteomes" id="UP000484255"/>
    </source>
</evidence>
<organism evidence="2 3">
    <name type="scientific">Ideonella livida</name>
    <dbReference type="NCBI Taxonomy" id="2707176"/>
    <lineage>
        <taxon>Bacteria</taxon>
        <taxon>Pseudomonadati</taxon>
        <taxon>Pseudomonadota</taxon>
        <taxon>Betaproteobacteria</taxon>
        <taxon>Burkholderiales</taxon>
        <taxon>Sphaerotilaceae</taxon>
        <taxon>Ideonella</taxon>
    </lineage>
</organism>
<feature type="compositionally biased region" description="Pro residues" evidence="1">
    <location>
        <begin position="8"/>
        <end position="24"/>
    </location>
</feature>
<accession>A0A7C9PJS6</accession>
<evidence type="ECO:0000313" key="2">
    <source>
        <dbReference type="EMBL" id="NDY93776.1"/>
    </source>
</evidence>
<feature type="region of interest" description="Disordered" evidence="1">
    <location>
        <begin position="1"/>
        <end position="45"/>
    </location>
</feature>
<dbReference type="EMBL" id="JAAGOH010000047">
    <property type="protein sequence ID" value="NDY93776.1"/>
    <property type="molecule type" value="Genomic_DNA"/>
</dbReference>